<comment type="subunit">
    <text evidence="9">Homodimer.</text>
</comment>
<keyword evidence="4 9" id="KW-0521">NADP</keyword>
<feature type="binding site" evidence="9 11">
    <location>
        <position position="110"/>
    </location>
    <ligand>
        <name>substrate</name>
    </ligand>
</feature>
<dbReference type="PANTHER" id="PTHR43013:SF1">
    <property type="entry name" value="GLUTAMYL-TRNA REDUCTASE"/>
    <property type="match status" value="1"/>
</dbReference>
<accession>A0A927GWA9</accession>
<organism evidence="18 19">
    <name type="scientific">Spongiibacter pelagi</name>
    <dbReference type="NCBI Taxonomy" id="2760804"/>
    <lineage>
        <taxon>Bacteria</taxon>
        <taxon>Pseudomonadati</taxon>
        <taxon>Pseudomonadota</taxon>
        <taxon>Gammaproteobacteria</taxon>
        <taxon>Cellvibrionales</taxon>
        <taxon>Spongiibacteraceae</taxon>
        <taxon>Spongiibacter</taxon>
    </lineage>
</organism>
<dbReference type="GO" id="GO:0050661">
    <property type="term" value="F:NADP binding"/>
    <property type="evidence" value="ECO:0007669"/>
    <property type="project" value="InterPro"/>
</dbReference>
<evidence type="ECO:0000256" key="4">
    <source>
        <dbReference type="ARBA" id="ARBA00022857"/>
    </source>
</evidence>
<dbReference type="Gene3D" id="3.30.460.30">
    <property type="entry name" value="Glutamyl-tRNA reductase, N-terminal domain"/>
    <property type="match status" value="1"/>
</dbReference>
<evidence type="ECO:0000256" key="8">
    <source>
        <dbReference type="ARBA" id="ARBA00068659"/>
    </source>
</evidence>
<feature type="site" description="Important for activity" evidence="9 13">
    <location>
        <position position="100"/>
    </location>
</feature>
<dbReference type="GO" id="GO:0008883">
    <property type="term" value="F:glutamyl-tRNA reductase activity"/>
    <property type="evidence" value="ECO:0007669"/>
    <property type="project" value="UniProtKB-UniRule"/>
</dbReference>
<dbReference type="Pfam" id="PF00745">
    <property type="entry name" value="GlutR_dimer"/>
    <property type="match status" value="1"/>
</dbReference>
<evidence type="ECO:0000256" key="10">
    <source>
        <dbReference type="PIRSR" id="PIRSR000445-1"/>
    </source>
</evidence>
<evidence type="ECO:0000256" key="13">
    <source>
        <dbReference type="PIRSR" id="PIRSR000445-4"/>
    </source>
</evidence>
<dbReference type="InterPro" id="IPR036343">
    <property type="entry name" value="GluRdtase_N_sf"/>
</dbReference>
<dbReference type="InterPro" id="IPR006151">
    <property type="entry name" value="Shikm_DH/Glu-tRNA_Rdtase"/>
</dbReference>
<dbReference type="Proteomes" id="UP000610558">
    <property type="component" value="Unassembled WGS sequence"/>
</dbReference>
<dbReference type="Gene3D" id="3.40.50.720">
    <property type="entry name" value="NAD(P)-binding Rossmann-like Domain"/>
    <property type="match status" value="1"/>
</dbReference>
<keyword evidence="19" id="KW-1185">Reference proteome</keyword>
<evidence type="ECO:0000313" key="18">
    <source>
        <dbReference type="EMBL" id="MBD2858752.1"/>
    </source>
</evidence>
<sequence>MNLLVIGINHTSAPLALRERVAFVPEQMQSALQDAALAAGVGEVTILSTCNRTEVYGLAETGMDDGAERLLEWLANYHHVDHQQLADHSYHYLGRDALQHMMEVAAGLDSMVLGEPQILGQMKSAFAVAQEAGTISSALHQVFSHVFSVAKKIRTDTAIGENPVSVAYAAVSLTQHVFSDLRKCTALLVGAGETIELVAKHLHEKGVRRIIIANRTLQRARDLAEQFNAEAVLLSDIPQCLAEADVLVASTASQLPILGKGAVEAALKKRKHRPMVMVDIAVPRDIEPQVAELRDVYLYSVDDLKGIVDENKRARQDEARKADKIIIESLDEWQQHLRSRGAVDIVKEFRSQAEDLRDGELERAKRLLERGEPADVVLEKLARGLTNKLLHTPTTQIKLAGAEGRNDMLAWVRDLYQLPVPGAALDEGHADDASDQDL</sequence>
<feature type="binding site" evidence="9 11">
    <location>
        <begin position="115"/>
        <end position="117"/>
    </location>
    <ligand>
        <name>substrate</name>
    </ligand>
</feature>
<dbReference type="GO" id="GO:0019353">
    <property type="term" value="P:protoporphyrinogen IX biosynthetic process from glutamate"/>
    <property type="evidence" value="ECO:0007669"/>
    <property type="project" value="TreeGrafter"/>
</dbReference>
<dbReference type="EC" id="1.2.1.70" evidence="3 9"/>
<evidence type="ECO:0000256" key="11">
    <source>
        <dbReference type="PIRSR" id="PIRSR000445-2"/>
    </source>
</evidence>
<feature type="binding site" evidence="9 11">
    <location>
        <position position="121"/>
    </location>
    <ligand>
        <name>substrate</name>
    </ligand>
</feature>
<dbReference type="AlphaFoldDB" id="A0A927GWA9"/>
<evidence type="ECO:0000256" key="2">
    <source>
        <dbReference type="ARBA" id="ARBA00005916"/>
    </source>
</evidence>
<feature type="domain" description="Tetrapyrrole biosynthesis glutamyl-tRNA reductase dimerisation" evidence="15">
    <location>
        <begin position="321"/>
        <end position="418"/>
    </location>
</feature>
<evidence type="ECO:0000256" key="12">
    <source>
        <dbReference type="PIRSR" id="PIRSR000445-3"/>
    </source>
</evidence>
<evidence type="ECO:0000256" key="14">
    <source>
        <dbReference type="RuleBase" id="RU000584"/>
    </source>
</evidence>
<dbReference type="PIRSF" id="PIRSF000445">
    <property type="entry name" value="4pyrrol_synth_GluRdtase"/>
    <property type="match status" value="1"/>
</dbReference>
<dbReference type="InterPro" id="IPR000343">
    <property type="entry name" value="4pyrrol_synth_GluRdtase"/>
</dbReference>
<dbReference type="Pfam" id="PF01488">
    <property type="entry name" value="Shikimate_DH"/>
    <property type="match status" value="1"/>
</dbReference>
<feature type="domain" description="Glutamyl-tRNA reductase N-terminal" evidence="17">
    <location>
        <begin position="6"/>
        <end position="157"/>
    </location>
</feature>
<dbReference type="HAMAP" id="MF_00087">
    <property type="entry name" value="Glu_tRNA_reductase"/>
    <property type="match status" value="1"/>
</dbReference>
<feature type="active site" description="Nucleophile" evidence="9 10">
    <location>
        <position position="50"/>
    </location>
</feature>
<evidence type="ECO:0000256" key="6">
    <source>
        <dbReference type="ARBA" id="ARBA00023244"/>
    </source>
</evidence>
<dbReference type="RefSeq" id="WP_190763916.1">
    <property type="nucleotide sequence ID" value="NZ_JACXLD010000003.1"/>
</dbReference>
<dbReference type="FunFam" id="3.30.460.30:FF:000001">
    <property type="entry name" value="Glutamyl-tRNA reductase"/>
    <property type="match status" value="1"/>
</dbReference>
<keyword evidence="5 9" id="KW-0560">Oxidoreductase</keyword>
<protein>
    <recommendedName>
        <fullName evidence="8 9">Glutamyl-tRNA reductase</fullName>
        <shortName evidence="9">GluTR</shortName>
        <ecNumber evidence="3 9">1.2.1.70</ecNumber>
    </recommendedName>
</protein>
<dbReference type="InterPro" id="IPR036453">
    <property type="entry name" value="GluRdtase_dimer_dom_sf"/>
</dbReference>
<dbReference type="InterPro" id="IPR018214">
    <property type="entry name" value="GluRdtase_CS"/>
</dbReference>
<comment type="catalytic activity">
    <reaction evidence="7 9 14">
        <text>(S)-4-amino-5-oxopentanoate + tRNA(Glu) + NADP(+) = L-glutamyl-tRNA(Glu) + NADPH + H(+)</text>
        <dbReference type="Rhea" id="RHEA:12344"/>
        <dbReference type="Rhea" id="RHEA-COMP:9663"/>
        <dbReference type="Rhea" id="RHEA-COMP:9680"/>
        <dbReference type="ChEBI" id="CHEBI:15378"/>
        <dbReference type="ChEBI" id="CHEBI:57501"/>
        <dbReference type="ChEBI" id="CHEBI:57783"/>
        <dbReference type="ChEBI" id="CHEBI:58349"/>
        <dbReference type="ChEBI" id="CHEBI:78442"/>
        <dbReference type="ChEBI" id="CHEBI:78520"/>
        <dbReference type="EC" id="1.2.1.70"/>
    </reaction>
</comment>
<evidence type="ECO:0000256" key="9">
    <source>
        <dbReference type="HAMAP-Rule" id="MF_00087"/>
    </source>
</evidence>
<evidence type="ECO:0000259" key="16">
    <source>
        <dbReference type="Pfam" id="PF01488"/>
    </source>
</evidence>
<feature type="domain" description="Quinate/shikimate 5-dehydrogenase/glutamyl-tRNA reductase" evidence="16">
    <location>
        <begin position="173"/>
        <end position="307"/>
    </location>
</feature>
<comment type="miscellaneous">
    <text evidence="9">During catalysis, the active site Cys acts as a nucleophile attacking the alpha-carbonyl group of tRNA-bound glutamate with the formation of a thioester intermediate between enzyme and glutamate, and the concomitant release of tRNA(Glu). The thioester intermediate is finally reduced by direct hydride transfer from NADPH, to form the product GSA.</text>
</comment>
<comment type="caution">
    <text evidence="18">The sequence shown here is derived from an EMBL/GenBank/DDBJ whole genome shotgun (WGS) entry which is preliminary data.</text>
</comment>
<evidence type="ECO:0000256" key="5">
    <source>
        <dbReference type="ARBA" id="ARBA00023002"/>
    </source>
</evidence>
<evidence type="ECO:0000256" key="7">
    <source>
        <dbReference type="ARBA" id="ARBA00047464"/>
    </source>
</evidence>
<feature type="binding site" evidence="9 12">
    <location>
        <begin position="190"/>
        <end position="195"/>
    </location>
    <ligand>
        <name>NADP(+)</name>
        <dbReference type="ChEBI" id="CHEBI:58349"/>
    </ligand>
</feature>
<evidence type="ECO:0000256" key="1">
    <source>
        <dbReference type="ARBA" id="ARBA00005059"/>
    </source>
</evidence>
<dbReference type="SUPFAM" id="SSF69075">
    <property type="entry name" value="Glutamyl tRNA-reductase dimerization domain"/>
    <property type="match status" value="1"/>
</dbReference>
<evidence type="ECO:0000259" key="17">
    <source>
        <dbReference type="Pfam" id="PF05201"/>
    </source>
</evidence>
<comment type="pathway">
    <text evidence="1 9 14">Porphyrin-containing compound metabolism; protoporphyrin-IX biosynthesis; 5-aminolevulinate from L-glutamyl-tRNA(Glu): step 1/2.</text>
</comment>
<dbReference type="PROSITE" id="PS00747">
    <property type="entry name" value="GLUTR"/>
    <property type="match status" value="1"/>
</dbReference>
<name>A0A927GWA9_9GAMM</name>
<evidence type="ECO:0000259" key="15">
    <source>
        <dbReference type="Pfam" id="PF00745"/>
    </source>
</evidence>
<dbReference type="SUPFAM" id="SSF69742">
    <property type="entry name" value="Glutamyl tRNA-reductase catalytic, N-terminal domain"/>
    <property type="match status" value="1"/>
</dbReference>
<comment type="domain">
    <text evidence="9">Possesses an unusual extended V-shaped dimeric structure with each monomer consisting of three distinct domains arranged along a curved 'spinal' alpha-helix. The N-terminal catalytic domain specifically recognizes the glutamate moiety of the substrate. The second domain is the NADPH-binding domain, and the third C-terminal domain is responsible for dimerization.</text>
</comment>
<feature type="binding site" evidence="9 11">
    <location>
        <begin position="49"/>
        <end position="52"/>
    </location>
    <ligand>
        <name>substrate</name>
    </ligand>
</feature>
<dbReference type="InterPro" id="IPR015895">
    <property type="entry name" value="4pyrrol_synth_GluRdtase_N"/>
</dbReference>
<evidence type="ECO:0000256" key="3">
    <source>
        <dbReference type="ARBA" id="ARBA00012970"/>
    </source>
</evidence>
<reference evidence="18" key="1">
    <citation type="submission" date="2020-09" db="EMBL/GenBank/DDBJ databases">
        <authorList>
            <person name="Yoon J.-W."/>
        </authorList>
    </citation>
    <scope>NUCLEOTIDE SEQUENCE</scope>
    <source>
        <strain evidence="18">KMU-158</strain>
    </source>
</reference>
<dbReference type="Pfam" id="PF05201">
    <property type="entry name" value="GlutR_N"/>
    <property type="match status" value="1"/>
</dbReference>
<dbReference type="InterPro" id="IPR015896">
    <property type="entry name" value="4pyrrol_synth_GluRdtase_dimer"/>
</dbReference>
<dbReference type="InterPro" id="IPR036291">
    <property type="entry name" value="NAD(P)-bd_dom_sf"/>
</dbReference>
<dbReference type="EMBL" id="JACXLD010000003">
    <property type="protein sequence ID" value="MBD2858752.1"/>
    <property type="molecule type" value="Genomic_DNA"/>
</dbReference>
<comment type="function">
    <text evidence="9">Catalyzes the NADPH-dependent reduction of glutamyl-tRNA(Glu) to glutamate 1-semialdehyde (GSA).</text>
</comment>
<dbReference type="CDD" id="cd05213">
    <property type="entry name" value="NAD_bind_Glutamyl_tRNA_reduct"/>
    <property type="match status" value="1"/>
</dbReference>
<keyword evidence="6 9" id="KW-0627">Porphyrin biosynthesis</keyword>
<comment type="similarity">
    <text evidence="2 9 14">Belongs to the glutamyl-tRNA reductase family.</text>
</comment>
<dbReference type="NCBIfam" id="TIGR01035">
    <property type="entry name" value="hemA"/>
    <property type="match status" value="1"/>
</dbReference>
<dbReference type="SUPFAM" id="SSF51735">
    <property type="entry name" value="NAD(P)-binding Rossmann-fold domains"/>
    <property type="match status" value="1"/>
</dbReference>
<evidence type="ECO:0000313" key="19">
    <source>
        <dbReference type="Proteomes" id="UP000610558"/>
    </source>
</evidence>
<proteinExistence type="inferred from homology"/>
<dbReference type="FunFam" id="3.40.50.720:FF:000031">
    <property type="entry name" value="Glutamyl-tRNA reductase"/>
    <property type="match status" value="1"/>
</dbReference>
<dbReference type="PANTHER" id="PTHR43013">
    <property type="entry name" value="GLUTAMYL-TRNA REDUCTASE"/>
    <property type="match status" value="1"/>
</dbReference>
<gene>
    <name evidence="9" type="primary">hemA</name>
    <name evidence="18" type="ORF">IB286_06985</name>
</gene>